<gene>
    <name evidence="2" type="ORF">F5147DRAFT_658685</name>
</gene>
<keyword evidence="3" id="KW-1185">Reference proteome</keyword>
<feature type="compositionally biased region" description="Low complexity" evidence="1">
    <location>
        <begin position="108"/>
        <end position="117"/>
    </location>
</feature>
<feature type="compositionally biased region" description="Basic residues" evidence="1">
    <location>
        <begin position="21"/>
        <end position="32"/>
    </location>
</feature>
<feature type="compositionally biased region" description="Polar residues" evidence="1">
    <location>
        <begin position="82"/>
        <end position="91"/>
    </location>
</feature>
<dbReference type="Proteomes" id="UP000823399">
    <property type="component" value="Unassembled WGS sequence"/>
</dbReference>
<dbReference type="RefSeq" id="XP_041285593.1">
    <property type="nucleotide sequence ID" value="XM_041434478.1"/>
</dbReference>
<accession>A0A9P7JLV3</accession>
<evidence type="ECO:0000313" key="3">
    <source>
        <dbReference type="Proteomes" id="UP000823399"/>
    </source>
</evidence>
<comment type="caution">
    <text evidence="2">The sequence shown here is derived from an EMBL/GenBank/DDBJ whole genome shotgun (WGS) entry which is preliminary data.</text>
</comment>
<feature type="region of interest" description="Disordered" evidence="1">
    <location>
        <begin position="1"/>
        <end position="138"/>
    </location>
</feature>
<feature type="compositionally biased region" description="Polar residues" evidence="1">
    <location>
        <begin position="179"/>
        <end position="191"/>
    </location>
</feature>
<evidence type="ECO:0000256" key="1">
    <source>
        <dbReference type="SAM" id="MobiDB-lite"/>
    </source>
</evidence>
<dbReference type="EMBL" id="JABBWM010000120">
    <property type="protein sequence ID" value="KAG2088567.1"/>
    <property type="molecule type" value="Genomic_DNA"/>
</dbReference>
<feature type="compositionally biased region" description="Low complexity" evidence="1">
    <location>
        <begin position="49"/>
        <end position="70"/>
    </location>
</feature>
<evidence type="ECO:0000313" key="2">
    <source>
        <dbReference type="EMBL" id="KAG2088567.1"/>
    </source>
</evidence>
<feature type="region of interest" description="Disordered" evidence="1">
    <location>
        <begin position="170"/>
        <end position="201"/>
    </location>
</feature>
<dbReference type="AlphaFoldDB" id="A0A9P7JLV3"/>
<organism evidence="2 3">
    <name type="scientific">Suillus discolor</name>
    <dbReference type="NCBI Taxonomy" id="1912936"/>
    <lineage>
        <taxon>Eukaryota</taxon>
        <taxon>Fungi</taxon>
        <taxon>Dikarya</taxon>
        <taxon>Basidiomycota</taxon>
        <taxon>Agaricomycotina</taxon>
        <taxon>Agaricomycetes</taxon>
        <taxon>Agaricomycetidae</taxon>
        <taxon>Boletales</taxon>
        <taxon>Suillineae</taxon>
        <taxon>Suillaceae</taxon>
        <taxon>Suillus</taxon>
    </lineage>
</organism>
<reference evidence="2" key="1">
    <citation type="journal article" date="2020" name="New Phytol.">
        <title>Comparative genomics reveals dynamic genome evolution in host specialist ectomycorrhizal fungi.</title>
        <authorList>
            <person name="Lofgren L.A."/>
            <person name="Nguyen N.H."/>
            <person name="Vilgalys R."/>
            <person name="Ruytinx J."/>
            <person name="Liao H.L."/>
            <person name="Branco S."/>
            <person name="Kuo A."/>
            <person name="LaButti K."/>
            <person name="Lipzen A."/>
            <person name="Andreopoulos W."/>
            <person name="Pangilinan J."/>
            <person name="Riley R."/>
            <person name="Hundley H."/>
            <person name="Na H."/>
            <person name="Barry K."/>
            <person name="Grigoriev I.V."/>
            <person name="Stajich J.E."/>
            <person name="Kennedy P.G."/>
        </authorList>
    </citation>
    <scope>NUCLEOTIDE SEQUENCE</scope>
    <source>
        <strain evidence="2">FC423</strain>
    </source>
</reference>
<dbReference type="GeneID" id="64696737"/>
<name>A0A9P7JLV3_9AGAM</name>
<protein>
    <submittedName>
        <fullName evidence="2">Uncharacterized protein</fullName>
    </submittedName>
</protein>
<sequence>MTERLKISELKTDGEGDKPAAGKHTKAKKRKRVAEYDDDSEAEEKPRKVTATSKVSTSKSKSSGSASQQKTESKSKPAPTKVSPTPVVSQSKQKKASPDSRAPVEKVSQAPVQATASPPTPAPPATSTRPSPPFGQVHSLQSNTAILAHPARSSPVPIRTDAQVSPVTWSYSSRKEAIRTNTGSQVQSPVTPHTEHNAVGSVSNLDVNGSAAMRDPRRAAPSPAAVAVLPQQGLHPLYSLGQQFQINPSDVEALLRARMDLWAYQSMVLDRACNLFCPSSILSEALKLRCTCLAHHGMGYQTGLTLLRIILSHLGRHRLHHRLDRSKMSDDVVNMNDGTTREAVGLTRKTIDGMIPGGIRVGGTVIEEEMAAGVKGGEVAEAIGSKWLNSNDHGSRRQQGR</sequence>
<dbReference type="OrthoDB" id="2684842at2759"/>
<proteinExistence type="predicted"/>
<feature type="compositionally biased region" description="Basic and acidic residues" evidence="1">
    <location>
        <begin position="1"/>
        <end position="20"/>
    </location>
</feature>